<dbReference type="EMBL" id="ACZI02000001">
    <property type="protein sequence ID" value="EFV11965.2"/>
    <property type="molecule type" value="Genomic_DNA"/>
</dbReference>
<protein>
    <recommendedName>
        <fullName evidence="3">Metal-dependent hydrolase</fullName>
    </recommendedName>
</protein>
<keyword evidence="2" id="KW-1185">Reference proteome</keyword>
<gene>
    <name evidence="1" type="ORF">HMPREF9336_03158</name>
</gene>
<dbReference type="eggNOG" id="COG3687">
    <property type="taxonomic scope" value="Bacteria"/>
</dbReference>
<proteinExistence type="predicted"/>
<dbReference type="InterPro" id="IPR016516">
    <property type="entry name" value="UCP07580"/>
</dbReference>
<evidence type="ECO:0000313" key="1">
    <source>
        <dbReference type="EMBL" id="EFV11965.2"/>
    </source>
</evidence>
<evidence type="ECO:0008006" key="3">
    <source>
        <dbReference type="Google" id="ProtNLM"/>
    </source>
</evidence>
<reference evidence="1 2" key="1">
    <citation type="journal article" date="2011" name="Stand. Genomic Sci.">
        <title>High quality draft genome sequence of Segniliparus rugosus CDC 945(T)= (ATCC BAA-974(T)).</title>
        <authorList>
            <person name="Earl A.M."/>
            <person name="Desjardins C.A."/>
            <person name="Fitzgerald M.G."/>
            <person name="Arachchi H.M."/>
            <person name="Zeng Q."/>
            <person name="Mehta T."/>
            <person name="Griggs A."/>
            <person name="Birren B.W."/>
            <person name="Toney N.C."/>
            <person name="Carr J."/>
            <person name="Posey J."/>
            <person name="Butler W.R."/>
        </authorList>
    </citation>
    <scope>NUCLEOTIDE SEQUENCE [LARGE SCALE GENOMIC DNA]</scope>
    <source>
        <strain evidence="2">ATCC BAA-974 / DSM 45345 / CCUG 50838 / CIP 108380 / JCM 13579 / CDC 945</strain>
    </source>
</reference>
<accession>E5XUI6</accession>
<dbReference type="HOGENOM" id="CLU_1926119_0_0_11"/>
<dbReference type="AlphaFoldDB" id="E5XUI6"/>
<dbReference type="Proteomes" id="UP000004816">
    <property type="component" value="Unassembled WGS sequence"/>
</dbReference>
<organism evidence="1 2">
    <name type="scientific">Segniliparus rugosus (strain ATCC BAA-974 / DSM 45345 / CCUG 50838 / CIP 108380 / JCM 13579 / CDC 945)</name>
    <dbReference type="NCBI Taxonomy" id="679197"/>
    <lineage>
        <taxon>Bacteria</taxon>
        <taxon>Bacillati</taxon>
        <taxon>Actinomycetota</taxon>
        <taxon>Actinomycetes</taxon>
        <taxon>Mycobacteriales</taxon>
        <taxon>Segniliparaceae</taxon>
        <taxon>Segniliparus</taxon>
    </lineage>
</organism>
<evidence type="ECO:0000313" key="2">
    <source>
        <dbReference type="Proteomes" id="UP000004816"/>
    </source>
</evidence>
<comment type="caution">
    <text evidence="1">The sequence shown here is derived from an EMBL/GenBank/DDBJ whole genome shotgun (WGS) entry which is preliminary data.</text>
</comment>
<sequence>MWSFLGWHAYEELEHKSVVFDLYRASGGLEWLRVGVFLPMSFGTVPGAAAGVLLSVLTDPGGWNPSGWKPRRVLRQIVELYRSPLVKGTMRDLGGCLRPSFHPDDIDTTELLGGWTDKLFGARGALADRAL</sequence>
<dbReference type="STRING" id="679197.HMPREF9336_03158"/>
<dbReference type="PANTHER" id="PTHR39456">
    <property type="entry name" value="METAL-DEPENDENT HYDROLASE"/>
    <property type="match status" value="1"/>
</dbReference>
<dbReference type="PANTHER" id="PTHR39456:SF1">
    <property type="entry name" value="METAL-DEPENDENT HYDROLASE"/>
    <property type="match status" value="1"/>
</dbReference>
<name>E5XUI6_SEGRC</name>
<dbReference type="Pfam" id="PF10118">
    <property type="entry name" value="Metal_hydrol"/>
    <property type="match status" value="1"/>
</dbReference>